<dbReference type="Proteomes" id="UP001168098">
    <property type="component" value="Unassembled WGS sequence"/>
</dbReference>
<evidence type="ECO:0000313" key="4">
    <source>
        <dbReference type="Proteomes" id="UP001168098"/>
    </source>
</evidence>
<evidence type="ECO:0000256" key="1">
    <source>
        <dbReference type="SAM" id="MobiDB-lite"/>
    </source>
</evidence>
<accession>A0AA38ZX37</accession>
<evidence type="ECO:0000313" key="3">
    <source>
        <dbReference type="EMBL" id="KAJ9695953.1"/>
    </source>
</evidence>
<organism evidence="3 4">
    <name type="scientific">Vitis rotundifolia</name>
    <name type="common">Muscadine grape</name>
    <dbReference type="NCBI Taxonomy" id="103349"/>
    <lineage>
        <taxon>Eukaryota</taxon>
        <taxon>Viridiplantae</taxon>
        <taxon>Streptophyta</taxon>
        <taxon>Embryophyta</taxon>
        <taxon>Tracheophyta</taxon>
        <taxon>Spermatophyta</taxon>
        <taxon>Magnoliopsida</taxon>
        <taxon>eudicotyledons</taxon>
        <taxon>Gunneridae</taxon>
        <taxon>Pentapetalae</taxon>
        <taxon>rosids</taxon>
        <taxon>Vitales</taxon>
        <taxon>Vitaceae</taxon>
        <taxon>Viteae</taxon>
        <taxon>Vitis</taxon>
    </lineage>
</organism>
<keyword evidence="2" id="KW-1133">Transmembrane helix</keyword>
<keyword evidence="2" id="KW-0812">Transmembrane</keyword>
<feature type="region of interest" description="Disordered" evidence="1">
    <location>
        <begin position="56"/>
        <end position="78"/>
    </location>
</feature>
<protein>
    <submittedName>
        <fullName evidence="3">Uncharacterized protein</fullName>
    </submittedName>
</protein>
<feature type="transmembrane region" description="Helical" evidence="2">
    <location>
        <begin position="23"/>
        <end position="44"/>
    </location>
</feature>
<dbReference type="AlphaFoldDB" id="A0AA38ZX37"/>
<keyword evidence="4" id="KW-1185">Reference proteome</keyword>
<dbReference type="EMBL" id="JARBHA010000007">
    <property type="protein sequence ID" value="KAJ9695953.1"/>
    <property type="molecule type" value="Genomic_DNA"/>
</dbReference>
<proteinExistence type="predicted"/>
<sequence length="78" mass="8584">MDCLICSCTYVAWFELGTYLEHFFFFNVSILLLWFFGLGGLVGFQAFFSCWAGGGGGPAGHEPQDQTQNLSKMGISIC</sequence>
<name>A0AA38ZX37_VITRO</name>
<keyword evidence="2" id="KW-0472">Membrane</keyword>
<comment type="caution">
    <text evidence="3">The sequence shown here is derived from an EMBL/GenBank/DDBJ whole genome shotgun (WGS) entry which is preliminary data.</text>
</comment>
<evidence type="ECO:0000256" key="2">
    <source>
        <dbReference type="SAM" id="Phobius"/>
    </source>
</evidence>
<gene>
    <name evidence="3" type="ORF">PVL29_008291</name>
</gene>
<reference evidence="3 4" key="1">
    <citation type="journal article" date="2023" name="BMC Biotechnol.">
        <title>Vitis rotundifolia cv Carlos genome sequencing.</title>
        <authorList>
            <person name="Huff M."/>
            <person name="Hulse-Kemp A."/>
            <person name="Scheffler B."/>
            <person name="Youngblood R."/>
            <person name="Simpson S."/>
            <person name="Babiker E."/>
            <person name="Staton M."/>
        </authorList>
    </citation>
    <scope>NUCLEOTIDE SEQUENCE [LARGE SCALE GENOMIC DNA]</scope>
    <source>
        <tissue evidence="3">Leaf</tissue>
    </source>
</reference>